<evidence type="ECO:0000313" key="1">
    <source>
        <dbReference type="EMBL" id="QZE15091.1"/>
    </source>
</evidence>
<sequence length="272" mass="30405">MKRFFQTFIYIMALFLLGTACDPIVDRDSLSNSFNPDDIKLEVIQSTEGGNGLTLKMNTPGVAGYWDYNIDKSFTDKVVVNYPIPGKAVFTYHVTTAYMEGNDPAKTSYVSKQIEVQIDQLDQELPPNYYRLVGNDLEGKKWVFDGGPGADDRMWWYMSPGNDPTQWATAWWNAGGTGAGPADASGYMQFDLNGAANYTYHDGSTSQLGSFKFNKDYTKLTLMNAPILGNDSQRINADGEYQIIELTEEKMILYNPVSAGGTGWTWIFKPMN</sequence>
<proteinExistence type="predicted"/>
<accession>A0AC61NLT0</accession>
<dbReference type="EMBL" id="CP081303">
    <property type="protein sequence ID" value="QZE15091.1"/>
    <property type="molecule type" value="Genomic_DNA"/>
</dbReference>
<organism evidence="1 2">
    <name type="scientific">Halosquirtibacter laminarini</name>
    <dbReference type="NCBI Taxonomy" id="3374600"/>
    <lineage>
        <taxon>Bacteria</taxon>
        <taxon>Pseudomonadati</taxon>
        <taxon>Bacteroidota</taxon>
        <taxon>Bacteroidia</taxon>
        <taxon>Marinilabiliales</taxon>
        <taxon>Prolixibacteraceae</taxon>
        <taxon>Halosquirtibacter</taxon>
    </lineage>
</organism>
<dbReference type="Proteomes" id="UP000826212">
    <property type="component" value="Chromosome"/>
</dbReference>
<reference evidence="1" key="1">
    <citation type="submission" date="2021-08" db="EMBL/GenBank/DDBJ databases">
        <title>Novel anaerobic bacterium isolated from sea squirt in East Sea, Republic of Korea.</title>
        <authorList>
            <person name="Nguyen T.H."/>
            <person name="Li Z."/>
            <person name="Lee Y.-J."/>
            <person name="Ko J."/>
            <person name="Kim S.-G."/>
        </authorList>
    </citation>
    <scope>NUCLEOTIDE SEQUENCE</scope>
    <source>
        <strain evidence="1">KCTC 25031</strain>
    </source>
</reference>
<gene>
    <name evidence="1" type="ORF">K4L44_04485</name>
</gene>
<name>A0AC61NLT0_9BACT</name>
<evidence type="ECO:0000313" key="2">
    <source>
        <dbReference type="Proteomes" id="UP000826212"/>
    </source>
</evidence>
<keyword evidence="2" id="KW-1185">Reference proteome</keyword>
<protein>
    <submittedName>
        <fullName evidence="1">Uncharacterized protein</fullName>
    </submittedName>
</protein>